<name>A0ABT2W038_9FLAO</name>
<organism evidence="2 3">
    <name type="scientific">Chryseobacterium edaphi</name>
    <dbReference type="NCBI Taxonomy" id="2976532"/>
    <lineage>
        <taxon>Bacteria</taxon>
        <taxon>Pseudomonadati</taxon>
        <taxon>Bacteroidota</taxon>
        <taxon>Flavobacteriia</taxon>
        <taxon>Flavobacteriales</taxon>
        <taxon>Weeksellaceae</taxon>
        <taxon>Chryseobacterium group</taxon>
        <taxon>Chryseobacterium</taxon>
    </lineage>
</organism>
<protein>
    <recommendedName>
        <fullName evidence="4">Fibronectin type-III domain-containing protein</fullName>
    </recommendedName>
</protein>
<feature type="signal peptide" evidence="1">
    <location>
        <begin position="1"/>
        <end position="18"/>
    </location>
</feature>
<dbReference type="Proteomes" id="UP001208649">
    <property type="component" value="Unassembled WGS sequence"/>
</dbReference>
<keyword evidence="1" id="KW-0732">Signal</keyword>
<comment type="caution">
    <text evidence="2">The sequence shown here is derived from an EMBL/GenBank/DDBJ whole genome shotgun (WGS) entry which is preliminary data.</text>
</comment>
<dbReference type="InterPro" id="IPR013783">
    <property type="entry name" value="Ig-like_fold"/>
</dbReference>
<sequence>MRKKLLLFLLLATLMSNAQINLNIGSTDVGVAPVSSFFSYSYVQQIYPKQEINANSAGNITGLTFYVDPSVTISDSSSWTVYLGLSTKTAFTSNTDWVPVTQLTQVFTGTVTNNNGQVVVTFTTPFAYNNTDNLIIATKENSQSIDINNFNEVFRVYPHLPSSTLYYRRDLATIDPASPPAGLRAGYKSSVTFSGLTPNTTPACPFVTYPANNQQMVLLSPIIKWLAVPGVNSYKVSIGTSAGATDVVNQQVVLTNSFTPSTPLVQNTNYYLRVTSVSGGLESSGCTDVVFKTIPPPPVNDACSGALVATVFPYVYTQTDAAAATNNAGFITTCPDAMNDGTWFKFTGDGGVFNLKVTMPASSADFDPQMGVYRGSCGSLLCVGTLDSNGGGGTESANLTTTAGMVYYINVGSYEETVDVPENVFTFTITKL</sequence>
<dbReference type="Gene3D" id="2.60.120.380">
    <property type="match status" value="1"/>
</dbReference>
<accession>A0ABT2W038</accession>
<dbReference type="Gene3D" id="2.60.40.10">
    <property type="entry name" value="Immunoglobulins"/>
    <property type="match status" value="1"/>
</dbReference>
<evidence type="ECO:0008006" key="4">
    <source>
        <dbReference type="Google" id="ProtNLM"/>
    </source>
</evidence>
<feature type="chain" id="PRO_5045209107" description="Fibronectin type-III domain-containing protein" evidence="1">
    <location>
        <begin position="19"/>
        <end position="432"/>
    </location>
</feature>
<keyword evidence="3" id="KW-1185">Reference proteome</keyword>
<proteinExistence type="predicted"/>
<evidence type="ECO:0000313" key="3">
    <source>
        <dbReference type="Proteomes" id="UP001208649"/>
    </source>
</evidence>
<evidence type="ECO:0000313" key="2">
    <source>
        <dbReference type="EMBL" id="MCU7615603.1"/>
    </source>
</evidence>
<evidence type="ECO:0000256" key="1">
    <source>
        <dbReference type="SAM" id="SignalP"/>
    </source>
</evidence>
<gene>
    <name evidence="2" type="ORF">NZ698_00215</name>
</gene>
<reference evidence="3" key="1">
    <citation type="submission" date="2023-07" db="EMBL/GenBank/DDBJ databases">
        <title>Chryseobacterium sp. strain PBS4-4 Genome sequencing and assembly.</title>
        <authorList>
            <person name="Jung Y."/>
        </authorList>
    </citation>
    <scope>NUCLEOTIDE SEQUENCE [LARGE SCALE GENOMIC DNA]</scope>
    <source>
        <strain evidence="3">PBS4-4</strain>
    </source>
</reference>
<dbReference type="EMBL" id="JAOTEM010000001">
    <property type="protein sequence ID" value="MCU7615603.1"/>
    <property type="molecule type" value="Genomic_DNA"/>
</dbReference>
<dbReference type="RefSeq" id="WP_263000699.1">
    <property type="nucleotide sequence ID" value="NZ_JAOTEM010000001.1"/>
</dbReference>